<protein>
    <recommendedName>
        <fullName evidence="6">Cyclin-like domain-containing protein</fullName>
    </recommendedName>
</protein>
<dbReference type="InterPro" id="IPR004367">
    <property type="entry name" value="Cyclin_C-dom"/>
</dbReference>
<dbReference type="GO" id="GO:0051301">
    <property type="term" value="P:cell division"/>
    <property type="evidence" value="ECO:0007669"/>
    <property type="project" value="UniProtKB-KW"/>
</dbReference>
<evidence type="ECO:0000259" key="6">
    <source>
        <dbReference type="SMART" id="SM00385"/>
    </source>
</evidence>
<keyword evidence="3 5" id="KW-0195">Cyclin</keyword>
<proteinExistence type="inferred from homology"/>
<dbReference type="FunFam" id="1.10.472.10:FF:000001">
    <property type="entry name" value="G2/mitotic-specific cyclin"/>
    <property type="match status" value="1"/>
</dbReference>
<dbReference type="Pfam" id="PF00134">
    <property type="entry name" value="Cyclin_N"/>
    <property type="match status" value="1"/>
</dbReference>
<dbReference type="Pfam" id="PF02984">
    <property type="entry name" value="Cyclin_C"/>
    <property type="match status" value="1"/>
</dbReference>
<dbReference type="PANTHER" id="PTHR10177">
    <property type="entry name" value="CYCLINS"/>
    <property type="match status" value="1"/>
</dbReference>
<dbReference type="InterPro" id="IPR039361">
    <property type="entry name" value="Cyclin"/>
</dbReference>
<dbReference type="InterPro" id="IPR013763">
    <property type="entry name" value="Cyclin-like_dom"/>
</dbReference>
<dbReference type="EMBL" id="JAVHJS010000010">
    <property type="protein sequence ID" value="KAK2845773.1"/>
    <property type="molecule type" value="Genomic_DNA"/>
</dbReference>
<accession>A0AA88MZ94</accession>
<dbReference type="Proteomes" id="UP001187315">
    <property type="component" value="Unassembled WGS sequence"/>
</dbReference>
<name>A0AA88MZ94_TACVA</name>
<evidence type="ECO:0000256" key="3">
    <source>
        <dbReference type="ARBA" id="ARBA00023127"/>
    </source>
</evidence>
<evidence type="ECO:0000313" key="8">
    <source>
        <dbReference type="Proteomes" id="UP001187315"/>
    </source>
</evidence>
<dbReference type="SUPFAM" id="SSF47954">
    <property type="entry name" value="Cyclin-like"/>
    <property type="match status" value="2"/>
</dbReference>
<dbReference type="SMART" id="SM00385">
    <property type="entry name" value="CYCLIN"/>
    <property type="match status" value="1"/>
</dbReference>
<dbReference type="InterPro" id="IPR006671">
    <property type="entry name" value="Cyclin_N"/>
</dbReference>
<evidence type="ECO:0000256" key="5">
    <source>
        <dbReference type="RuleBase" id="RU000383"/>
    </source>
</evidence>
<keyword evidence="8" id="KW-1185">Reference proteome</keyword>
<comment type="caution">
    <text evidence="7">The sequence shown here is derived from an EMBL/GenBank/DDBJ whole genome shotgun (WGS) entry which is preliminary data.</text>
</comment>
<evidence type="ECO:0000313" key="7">
    <source>
        <dbReference type="EMBL" id="KAK2845773.1"/>
    </source>
</evidence>
<feature type="domain" description="Cyclin-like" evidence="6">
    <location>
        <begin position="146"/>
        <end position="230"/>
    </location>
</feature>
<sequence length="382" mass="43161">MPLPEVSCHGDACTRRQCALRYPGKSLISRHAVQQSNGLGLGQSQRFECATVQRGEASRTAVRVNMSTLSDSGFEEDLHSPSPSPQHSTWHWPGSICYRLTADCLHSDYDESCFRIQRNNEEDFLALDCLAHQPQITAEARCKLVSWLLSVYKHFKLSFESCCLAVNIMDRFLVTTSVAADCFQLLGVTSLLIATKHVEVFSPRIKQLLSLCCDAFSREQLCNLECLILLRLNFRLAAPTLAFFLDYFISRELSRHTTEAEENILDEGNKQQSWKATEEKLFSVKRYKCLAGKVCELSLADYAFNKYQPSVIVQSAINLAKDLLKRQSSVKHISCSEMLDFLCAEDEKSQGSDHRALIQQCTQELQLLVSLNQESIQDLITL</sequence>
<keyword evidence="4" id="KW-0131">Cell cycle</keyword>
<evidence type="ECO:0000256" key="2">
    <source>
        <dbReference type="ARBA" id="ARBA00022618"/>
    </source>
</evidence>
<reference evidence="7" key="1">
    <citation type="submission" date="2023-08" db="EMBL/GenBank/DDBJ databases">
        <title>Pelteobagrus vachellii genome.</title>
        <authorList>
            <person name="Liu H."/>
        </authorList>
    </citation>
    <scope>NUCLEOTIDE SEQUENCE</scope>
    <source>
        <strain evidence="7">PRFRI_2022a</strain>
        <tissue evidence="7">Muscle</tissue>
    </source>
</reference>
<evidence type="ECO:0000256" key="4">
    <source>
        <dbReference type="ARBA" id="ARBA00023306"/>
    </source>
</evidence>
<comment type="similarity">
    <text evidence="1">Belongs to the cyclin family. Cyclin AB subfamily.</text>
</comment>
<evidence type="ECO:0000256" key="1">
    <source>
        <dbReference type="ARBA" id="ARBA00006955"/>
    </source>
</evidence>
<keyword evidence="2" id="KW-0132">Cell division</keyword>
<dbReference type="Gene3D" id="1.10.472.10">
    <property type="entry name" value="Cyclin-like"/>
    <property type="match status" value="2"/>
</dbReference>
<organism evidence="7 8">
    <name type="scientific">Tachysurus vachellii</name>
    <name type="common">Darkbarbel catfish</name>
    <name type="synonym">Pelteobagrus vachellii</name>
    <dbReference type="NCBI Taxonomy" id="175792"/>
    <lineage>
        <taxon>Eukaryota</taxon>
        <taxon>Metazoa</taxon>
        <taxon>Chordata</taxon>
        <taxon>Craniata</taxon>
        <taxon>Vertebrata</taxon>
        <taxon>Euteleostomi</taxon>
        <taxon>Actinopterygii</taxon>
        <taxon>Neopterygii</taxon>
        <taxon>Teleostei</taxon>
        <taxon>Ostariophysi</taxon>
        <taxon>Siluriformes</taxon>
        <taxon>Bagridae</taxon>
        <taxon>Tachysurus</taxon>
    </lineage>
</organism>
<gene>
    <name evidence="7" type="ORF">Q7C36_010627</name>
</gene>
<dbReference type="AlphaFoldDB" id="A0AA88MZ94"/>
<dbReference type="InterPro" id="IPR036915">
    <property type="entry name" value="Cyclin-like_sf"/>
</dbReference>